<organism evidence="2 3">
    <name type="scientific">Choiromyces venosus 120613-1</name>
    <dbReference type="NCBI Taxonomy" id="1336337"/>
    <lineage>
        <taxon>Eukaryota</taxon>
        <taxon>Fungi</taxon>
        <taxon>Dikarya</taxon>
        <taxon>Ascomycota</taxon>
        <taxon>Pezizomycotina</taxon>
        <taxon>Pezizomycetes</taxon>
        <taxon>Pezizales</taxon>
        <taxon>Tuberaceae</taxon>
        <taxon>Choiromyces</taxon>
    </lineage>
</organism>
<dbReference type="Proteomes" id="UP000276215">
    <property type="component" value="Unassembled WGS sequence"/>
</dbReference>
<evidence type="ECO:0000256" key="1">
    <source>
        <dbReference type="SAM" id="MobiDB-lite"/>
    </source>
</evidence>
<dbReference type="EMBL" id="ML120415">
    <property type="protein sequence ID" value="RPA96374.1"/>
    <property type="molecule type" value="Genomic_DNA"/>
</dbReference>
<dbReference type="AlphaFoldDB" id="A0A3N4JRE9"/>
<proteinExistence type="predicted"/>
<protein>
    <submittedName>
        <fullName evidence="2">Uncharacterized protein</fullName>
    </submittedName>
</protein>
<feature type="region of interest" description="Disordered" evidence="1">
    <location>
        <begin position="1"/>
        <end position="23"/>
    </location>
</feature>
<accession>A0A3N4JRE9</accession>
<evidence type="ECO:0000313" key="2">
    <source>
        <dbReference type="EMBL" id="RPA96374.1"/>
    </source>
</evidence>
<sequence>MPIAPPVGTRDAQVSSPSEASSPSKICGIRILALHGLTLSFRSGFKKLYFQYGDLCPQFCPHATGSFCSKVVRAASSCFSMSCLVEGTLRLLISSVVNIQRG</sequence>
<gene>
    <name evidence="2" type="ORF">L873DRAFT_1238822</name>
</gene>
<name>A0A3N4JRE9_9PEZI</name>
<reference evidence="2 3" key="1">
    <citation type="journal article" date="2018" name="Nat. Ecol. Evol.">
        <title>Pezizomycetes genomes reveal the molecular basis of ectomycorrhizal truffle lifestyle.</title>
        <authorList>
            <person name="Murat C."/>
            <person name="Payen T."/>
            <person name="Noel B."/>
            <person name="Kuo A."/>
            <person name="Morin E."/>
            <person name="Chen J."/>
            <person name="Kohler A."/>
            <person name="Krizsan K."/>
            <person name="Balestrini R."/>
            <person name="Da Silva C."/>
            <person name="Montanini B."/>
            <person name="Hainaut M."/>
            <person name="Levati E."/>
            <person name="Barry K.W."/>
            <person name="Belfiori B."/>
            <person name="Cichocki N."/>
            <person name="Clum A."/>
            <person name="Dockter R.B."/>
            <person name="Fauchery L."/>
            <person name="Guy J."/>
            <person name="Iotti M."/>
            <person name="Le Tacon F."/>
            <person name="Lindquist E.A."/>
            <person name="Lipzen A."/>
            <person name="Malagnac F."/>
            <person name="Mello A."/>
            <person name="Molinier V."/>
            <person name="Miyauchi S."/>
            <person name="Poulain J."/>
            <person name="Riccioni C."/>
            <person name="Rubini A."/>
            <person name="Sitrit Y."/>
            <person name="Splivallo R."/>
            <person name="Traeger S."/>
            <person name="Wang M."/>
            <person name="Zifcakova L."/>
            <person name="Wipf D."/>
            <person name="Zambonelli A."/>
            <person name="Paolocci F."/>
            <person name="Nowrousian M."/>
            <person name="Ottonello S."/>
            <person name="Baldrian P."/>
            <person name="Spatafora J.W."/>
            <person name="Henrissat B."/>
            <person name="Nagy L.G."/>
            <person name="Aury J.M."/>
            <person name="Wincker P."/>
            <person name="Grigoriev I.V."/>
            <person name="Bonfante P."/>
            <person name="Martin F.M."/>
        </authorList>
    </citation>
    <scope>NUCLEOTIDE SEQUENCE [LARGE SCALE GENOMIC DNA]</scope>
    <source>
        <strain evidence="2 3">120613-1</strain>
    </source>
</reference>
<keyword evidence="3" id="KW-1185">Reference proteome</keyword>
<evidence type="ECO:0000313" key="3">
    <source>
        <dbReference type="Proteomes" id="UP000276215"/>
    </source>
</evidence>